<comment type="similarity">
    <text evidence="2">Belongs to the TMEM200 family.</text>
</comment>
<evidence type="ECO:0000256" key="7">
    <source>
        <dbReference type="SAM" id="Phobius"/>
    </source>
</evidence>
<name>A0A0P7V5X9_SCLFO</name>
<dbReference type="Proteomes" id="UP000034805">
    <property type="component" value="Unassembled WGS sequence"/>
</dbReference>
<feature type="compositionally biased region" description="Basic and acidic residues" evidence="6">
    <location>
        <begin position="14"/>
        <end position="25"/>
    </location>
</feature>
<dbReference type="PANTHER" id="PTHR31815">
    <property type="entry name" value="AGAP005329-PA"/>
    <property type="match status" value="1"/>
</dbReference>
<feature type="region of interest" description="Disordered" evidence="6">
    <location>
        <begin position="334"/>
        <end position="383"/>
    </location>
</feature>
<dbReference type="GO" id="GO:0016020">
    <property type="term" value="C:membrane"/>
    <property type="evidence" value="ECO:0007669"/>
    <property type="project" value="UniProtKB-SubCell"/>
</dbReference>
<accession>A0A0P7V5X9</accession>
<evidence type="ECO:0000256" key="4">
    <source>
        <dbReference type="ARBA" id="ARBA00022989"/>
    </source>
</evidence>
<keyword evidence="5 7" id="KW-0472">Membrane</keyword>
<feature type="region of interest" description="Disordered" evidence="6">
    <location>
        <begin position="14"/>
        <end position="37"/>
    </location>
</feature>
<feature type="region of interest" description="Disordered" evidence="6">
    <location>
        <begin position="405"/>
        <end position="508"/>
    </location>
</feature>
<feature type="compositionally biased region" description="Basic and acidic residues" evidence="6">
    <location>
        <begin position="249"/>
        <end position="258"/>
    </location>
</feature>
<dbReference type="EMBL" id="JARO02003596">
    <property type="protein sequence ID" value="KPP70176.1"/>
    <property type="molecule type" value="Genomic_DNA"/>
</dbReference>
<dbReference type="AlphaFoldDB" id="A0A0P7V5X9"/>
<keyword evidence="4 7" id="KW-1133">Transmembrane helix</keyword>
<organism evidence="8 9">
    <name type="scientific">Scleropages formosus</name>
    <name type="common">Asian bonytongue</name>
    <name type="synonym">Osteoglossum formosum</name>
    <dbReference type="NCBI Taxonomy" id="113540"/>
    <lineage>
        <taxon>Eukaryota</taxon>
        <taxon>Metazoa</taxon>
        <taxon>Chordata</taxon>
        <taxon>Craniata</taxon>
        <taxon>Vertebrata</taxon>
        <taxon>Euteleostomi</taxon>
        <taxon>Actinopterygii</taxon>
        <taxon>Neopterygii</taxon>
        <taxon>Teleostei</taxon>
        <taxon>Osteoglossocephala</taxon>
        <taxon>Osteoglossomorpha</taxon>
        <taxon>Osteoglossiformes</taxon>
        <taxon>Osteoglossidae</taxon>
        <taxon>Scleropages</taxon>
    </lineage>
</organism>
<feature type="compositionally biased region" description="Basic and acidic residues" evidence="6">
    <location>
        <begin position="412"/>
        <end position="429"/>
    </location>
</feature>
<sequence length="508" mass="55473">MIATGGLLRISSRRQDSLRSKNRAENKRKRKARKKRKNDVVVVKGKLKLCSISGLVAAVGVVIMLVGVAMAVLGYWPKDSVAYPEVGLPHALPNRHIGTDRELPERSNWTGSSKTGYHTDTGFNNYSHANGTIAEAEPPLGFFAEFLARYLYSDKLKVLGPLIMGIGIFLFICANAVLHENRDKKTKIINLRDIYSTVIDIHSLRTKDCTPLNGFVNYVQSRSIDGKPGSSYGPTMLARSSWPSTISGREQEKGDGSRSRQRSFTRQQSLSSHGRQTFTDTVYSIYRDQHQSSEQAPVPKRWETRSIVTSSVNAFTLPVIKLNNCALDECKRPERGKVEGDSESQATASAETKGTQDRPWGAPQASRQDSRVQLLPPSPSRRAMGSHLSLSALADYSTSVELGVSSAAAGDGRGERTRRLSCPRLERSSSKGYIKLGDLGGESFESADVVGEGPAQGQERPSPNPLEESHLMGPQRAAPEQYSSKEKLLQLAQSQGATADSQVQASGI</sequence>
<reference evidence="8 9" key="1">
    <citation type="submission" date="2015-08" db="EMBL/GenBank/DDBJ databases">
        <title>The genome of the Asian arowana (Scleropages formosus).</title>
        <authorList>
            <person name="Tan M.H."/>
            <person name="Gan H.M."/>
            <person name="Croft L.J."/>
            <person name="Austin C.M."/>
        </authorList>
    </citation>
    <scope>NUCLEOTIDE SEQUENCE [LARGE SCALE GENOMIC DNA]</scope>
    <source>
        <strain evidence="8">Aro1</strain>
    </source>
</reference>
<dbReference type="Pfam" id="PF10177">
    <property type="entry name" value="DUF2371"/>
    <property type="match status" value="1"/>
</dbReference>
<evidence type="ECO:0000256" key="3">
    <source>
        <dbReference type="ARBA" id="ARBA00022692"/>
    </source>
</evidence>
<dbReference type="PANTHER" id="PTHR31815:SF2">
    <property type="entry name" value="TRANSMEMBRANE PROTEIN 200C"/>
    <property type="match status" value="1"/>
</dbReference>
<evidence type="ECO:0000313" key="8">
    <source>
        <dbReference type="EMBL" id="KPP70176.1"/>
    </source>
</evidence>
<feature type="region of interest" description="Disordered" evidence="6">
    <location>
        <begin position="237"/>
        <end position="274"/>
    </location>
</feature>
<feature type="compositionally biased region" description="Low complexity" evidence="6">
    <location>
        <begin position="262"/>
        <end position="272"/>
    </location>
</feature>
<evidence type="ECO:0000256" key="2">
    <source>
        <dbReference type="ARBA" id="ARBA00005308"/>
    </source>
</evidence>
<feature type="compositionally biased region" description="Basic residues" evidence="6">
    <location>
        <begin position="26"/>
        <end position="37"/>
    </location>
</feature>
<evidence type="ECO:0000313" key="9">
    <source>
        <dbReference type="Proteomes" id="UP000034805"/>
    </source>
</evidence>
<feature type="compositionally biased region" description="Polar residues" evidence="6">
    <location>
        <begin position="491"/>
        <end position="508"/>
    </location>
</feature>
<evidence type="ECO:0000256" key="1">
    <source>
        <dbReference type="ARBA" id="ARBA00004141"/>
    </source>
</evidence>
<dbReference type="OrthoDB" id="9994280at2759"/>
<feature type="transmembrane region" description="Helical" evidence="7">
    <location>
        <begin position="158"/>
        <end position="178"/>
    </location>
</feature>
<comment type="subcellular location">
    <subcellularLocation>
        <location evidence="1">Membrane</location>
        <topology evidence="1">Multi-pass membrane protein</topology>
    </subcellularLocation>
</comment>
<gene>
    <name evidence="8" type="ORF">Z043_111020</name>
</gene>
<proteinExistence type="inferred from homology"/>
<evidence type="ECO:0000256" key="5">
    <source>
        <dbReference type="ARBA" id="ARBA00023136"/>
    </source>
</evidence>
<keyword evidence="3 7" id="KW-0812">Transmembrane</keyword>
<feature type="transmembrane region" description="Helical" evidence="7">
    <location>
        <begin position="54"/>
        <end position="76"/>
    </location>
</feature>
<evidence type="ECO:0000256" key="6">
    <source>
        <dbReference type="SAM" id="MobiDB-lite"/>
    </source>
</evidence>
<dbReference type="KEGG" id="sfm:108928000"/>
<feature type="compositionally biased region" description="Polar residues" evidence="6">
    <location>
        <begin position="343"/>
        <end position="353"/>
    </location>
</feature>
<comment type="caution">
    <text evidence="8">The sequence shown here is derived from an EMBL/GenBank/DDBJ whole genome shotgun (WGS) entry which is preliminary data.</text>
</comment>
<protein>
    <submittedName>
        <fullName evidence="8">Transmembrane protein 200C-like</fullName>
    </submittedName>
</protein>
<dbReference type="InterPro" id="IPR018787">
    <property type="entry name" value="DUF2371_TMEM200"/>
</dbReference>